<gene>
    <name evidence="1" type="ORF">OEV82_09355</name>
</gene>
<evidence type="ECO:0000313" key="1">
    <source>
        <dbReference type="EMBL" id="MCU9594662.1"/>
    </source>
</evidence>
<reference evidence="1 2" key="1">
    <citation type="submission" date="2022-10" db="EMBL/GenBank/DDBJ databases">
        <title>Description of Fervidibacillus gen. nov. in the family Fervidibacillaceae fam. nov. with two species, Fervidibacillus albus sp. nov., and Fervidibacillus halotolerans sp. nov., isolated from tidal flat sediments.</title>
        <authorList>
            <person name="Kwon K.K."/>
            <person name="Yang S.-H."/>
        </authorList>
    </citation>
    <scope>NUCLEOTIDE SEQUENCE [LARGE SCALE GENOMIC DNA]</scope>
    <source>
        <strain evidence="1 2">DSM 23332</strain>
    </source>
</reference>
<keyword evidence="2" id="KW-1185">Reference proteome</keyword>
<name>A0ABT2WKY1_9BACI</name>
<accession>A0ABT2WKY1</accession>
<proteinExistence type="predicted"/>
<comment type="caution">
    <text evidence="1">The sequence shown here is derived from an EMBL/GenBank/DDBJ whole genome shotgun (WGS) entry which is preliminary data.</text>
</comment>
<dbReference type="Gene3D" id="3.30.1380.20">
    <property type="entry name" value="Trafficking protein particle complex subunit 3"/>
    <property type="match status" value="1"/>
</dbReference>
<dbReference type="Pfam" id="PF10702">
    <property type="entry name" value="DUF2507"/>
    <property type="match status" value="1"/>
</dbReference>
<evidence type="ECO:0000313" key="2">
    <source>
        <dbReference type="Proteomes" id="UP001208656"/>
    </source>
</evidence>
<dbReference type="InterPro" id="IPR024096">
    <property type="entry name" value="NO_sig/Golgi_transp_ligand-bd"/>
</dbReference>
<dbReference type="SUPFAM" id="SSF111126">
    <property type="entry name" value="Ligand-binding domain in the NO signalling and Golgi transport"/>
    <property type="match status" value="1"/>
</dbReference>
<protein>
    <submittedName>
        <fullName evidence="1">YslB family protein</fullName>
    </submittedName>
</protein>
<organism evidence="1 2">
    <name type="scientific">Pallidibacillus thermolactis</name>
    <dbReference type="NCBI Taxonomy" id="251051"/>
    <lineage>
        <taxon>Bacteria</taxon>
        <taxon>Bacillati</taxon>
        <taxon>Bacillota</taxon>
        <taxon>Bacilli</taxon>
        <taxon>Bacillales</taxon>
        <taxon>Bacillaceae</taxon>
        <taxon>Pallidibacillus</taxon>
    </lineage>
</organism>
<sequence>MSRKTVKEKINLTELTVPAFGYELIREDFIEEILGEDAPSILYWIGKQIARKYPLFSFDEIQEFFRNAGWGNLDIISQKKSEIELQLTSDLVKHRILTRTNATFQLEAGFLAEQIAQQKKVYAETFEHPKKKDGKVLFTVKWDDIPLIDL</sequence>
<dbReference type="InterPro" id="IPR019642">
    <property type="entry name" value="DUF2507"/>
</dbReference>
<dbReference type="EMBL" id="JAOUSE010000026">
    <property type="protein sequence ID" value="MCU9594662.1"/>
    <property type="molecule type" value="Genomic_DNA"/>
</dbReference>
<dbReference type="RefSeq" id="WP_173661966.1">
    <property type="nucleotide sequence ID" value="NZ_JAOUSE010000026.1"/>
</dbReference>
<dbReference type="Proteomes" id="UP001208656">
    <property type="component" value="Unassembled WGS sequence"/>
</dbReference>